<dbReference type="OrthoDB" id="3509362at2759"/>
<dbReference type="Gene3D" id="3.90.180.10">
    <property type="entry name" value="Medium-chain alcohol dehydrogenases, catalytic domain"/>
    <property type="match status" value="1"/>
</dbReference>
<dbReference type="Pfam" id="PF08240">
    <property type="entry name" value="ADH_N"/>
    <property type="match status" value="1"/>
</dbReference>
<dbReference type="InterPro" id="IPR014189">
    <property type="entry name" value="Quinone_OxRdtase_PIG3"/>
</dbReference>
<proteinExistence type="predicted"/>
<evidence type="ECO:0000256" key="2">
    <source>
        <dbReference type="ARBA" id="ARBA00023002"/>
    </source>
</evidence>
<evidence type="ECO:0000313" key="4">
    <source>
        <dbReference type="EMBL" id="KPI89833.1"/>
    </source>
</evidence>
<dbReference type="NCBIfam" id="TIGR02824">
    <property type="entry name" value="quinone_pig3"/>
    <property type="match status" value="1"/>
</dbReference>
<feature type="domain" description="Enoyl reductase (ER)" evidence="3">
    <location>
        <begin position="13"/>
        <end position="331"/>
    </location>
</feature>
<dbReference type="InterPro" id="IPR011032">
    <property type="entry name" value="GroES-like_sf"/>
</dbReference>
<dbReference type="Gene3D" id="3.40.50.720">
    <property type="entry name" value="NAD(P)-binding Rossmann-like Domain"/>
    <property type="match status" value="1"/>
</dbReference>
<dbReference type="InterPro" id="IPR020843">
    <property type="entry name" value="ER"/>
</dbReference>
<organism evidence="4 5">
    <name type="scientific">Leptomonas seymouri</name>
    <dbReference type="NCBI Taxonomy" id="5684"/>
    <lineage>
        <taxon>Eukaryota</taxon>
        <taxon>Discoba</taxon>
        <taxon>Euglenozoa</taxon>
        <taxon>Kinetoplastea</taxon>
        <taxon>Metakinetoplastina</taxon>
        <taxon>Trypanosomatida</taxon>
        <taxon>Trypanosomatidae</taxon>
        <taxon>Leishmaniinae</taxon>
        <taxon>Leptomonas</taxon>
    </lineage>
</organism>
<dbReference type="InterPro" id="IPR036291">
    <property type="entry name" value="NAD(P)-bd_dom_sf"/>
</dbReference>
<keyword evidence="1" id="KW-0521">NADP</keyword>
<dbReference type="GO" id="GO:0016651">
    <property type="term" value="F:oxidoreductase activity, acting on NAD(P)H"/>
    <property type="evidence" value="ECO:0007669"/>
    <property type="project" value="TreeGrafter"/>
</dbReference>
<protein>
    <recommendedName>
        <fullName evidence="3">Enoyl reductase (ER) domain-containing protein</fullName>
    </recommendedName>
</protein>
<dbReference type="CDD" id="cd05276">
    <property type="entry name" value="p53_inducible_oxidoreductase"/>
    <property type="match status" value="1"/>
</dbReference>
<dbReference type="SMART" id="SM00829">
    <property type="entry name" value="PKS_ER"/>
    <property type="match status" value="1"/>
</dbReference>
<dbReference type="GO" id="GO:0070402">
    <property type="term" value="F:NADPH binding"/>
    <property type="evidence" value="ECO:0007669"/>
    <property type="project" value="TreeGrafter"/>
</dbReference>
<comment type="caution">
    <text evidence="4">The sequence shown here is derived from an EMBL/GenBank/DDBJ whole genome shotgun (WGS) entry which is preliminary data.</text>
</comment>
<reference evidence="4 5" key="1">
    <citation type="journal article" date="2015" name="PLoS Pathog.">
        <title>Leptomonas seymouri: Adaptations to the Dixenous Life Cycle Analyzed by Genome Sequencing, Transcriptome Profiling and Co-infection with Leishmania donovani.</title>
        <authorList>
            <person name="Kraeva N."/>
            <person name="Butenko A."/>
            <person name="Hlavacova J."/>
            <person name="Kostygov A."/>
            <person name="Myskova J."/>
            <person name="Grybchuk D."/>
            <person name="Lestinova T."/>
            <person name="Votypka J."/>
            <person name="Volf P."/>
            <person name="Opperdoes F."/>
            <person name="Flegontov P."/>
            <person name="Lukes J."/>
            <person name="Yurchenko V."/>
        </authorList>
    </citation>
    <scope>NUCLEOTIDE SEQUENCE [LARGE SCALE GENOMIC DNA]</scope>
    <source>
        <strain evidence="4 5">ATCC 30220</strain>
    </source>
</reference>
<evidence type="ECO:0000313" key="5">
    <source>
        <dbReference type="Proteomes" id="UP000038009"/>
    </source>
</evidence>
<keyword evidence="2" id="KW-0560">Oxidoreductase</keyword>
<sequence length="351" mass="37470">MQMMRAVTLKGFGGTDMLQISRIPRAAIANPREILIKVSAAGINRADAMQRQGHYPPPKGGCEVLGLEVSGVIEQVGPDVKRFKEGDKVMALLGGGGYAEYAVAHEGSVMHIPQGYSFIEAASIPEAFLTAWQALKFHGNVRKGNHVLIHAGASGVGTAASQVVEKYFEAVAVTTSSDAKVEVCKSFASINLSRTPDESGLCFAPKIKNLLGEGSIDVVVDGVFGGSYISEDAAVLAEDGRIVVIAFMGGAKVHLNCLPLLRQRAHIVFSKLRCQSNEYKENLVKLFEQEVVPLMNQRVIVPVANKTYPLEEVSQAHARLEDSTAWGKIVLTVNNFMGTASTGGLPSPPGV</sequence>
<dbReference type="AlphaFoldDB" id="A0A0N1PDX1"/>
<name>A0A0N1PDX1_LEPSE</name>
<evidence type="ECO:0000256" key="1">
    <source>
        <dbReference type="ARBA" id="ARBA00022857"/>
    </source>
</evidence>
<dbReference type="VEuPathDB" id="TriTrypDB:Lsey_0016_0500"/>
<dbReference type="OMA" id="WAEVPDP"/>
<dbReference type="Pfam" id="PF13602">
    <property type="entry name" value="ADH_zinc_N_2"/>
    <property type="match status" value="1"/>
</dbReference>
<dbReference type="Proteomes" id="UP000038009">
    <property type="component" value="Unassembled WGS sequence"/>
</dbReference>
<gene>
    <name evidence="4" type="ORF">ABL78_1096</name>
</gene>
<dbReference type="PANTHER" id="PTHR48106">
    <property type="entry name" value="QUINONE OXIDOREDUCTASE PIG3-RELATED"/>
    <property type="match status" value="1"/>
</dbReference>
<dbReference type="EMBL" id="LJSK01000016">
    <property type="protein sequence ID" value="KPI89833.1"/>
    <property type="molecule type" value="Genomic_DNA"/>
</dbReference>
<evidence type="ECO:0000259" key="3">
    <source>
        <dbReference type="SMART" id="SM00829"/>
    </source>
</evidence>
<dbReference type="PANTHER" id="PTHR48106:SF18">
    <property type="entry name" value="QUINONE OXIDOREDUCTASE PIG3"/>
    <property type="match status" value="1"/>
</dbReference>
<keyword evidence="5" id="KW-1185">Reference proteome</keyword>
<dbReference type="SUPFAM" id="SSF51735">
    <property type="entry name" value="NAD(P)-binding Rossmann-fold domains"/>
    <property type="match status" value="1"/>
</dbReference>
<accession>A0A0N1PDX1</accession>
<dbReference type="InterPro" id="IPR013154">
    <property type="entry name" value="ADH-like_N"/>
</dbReference>
<dbReference type="SUPFAM" id="SSF50129">
    <property type="entry name" value="GroES-like"/>
    <property type="match status" value="1"/>
</dbReference>